<organism evidence="1 2">
    <name type="scientific">Candidatus Kaiserbacteria bacterium RIFCSPHIGHO2_02_FULL_49_16</name>
    <dbReference type="NCBI Taxonomy" id="1798490"/>
    <lineage>
        <taxon>Bacteria</taxon>
        <taxon>Candidatus Kaiseribacteriota</taxon>
    </lineage>
</organism>
<dbReference type="AlphaFoldDB" id="A0A1F6DA21"/>
<dbReference type="EMBL" id="MFLD01000044">
    <property type="protein sequence ID" value="OGG58190.1"/>
    <property type="molecule type" value="Genomic_DNA"/>
</dbReference>
<evidence type="ECO:0000313" key="2">
    <source>
        <dbReference type="Proteomes" id="UP000178042"/>
    </source>
</evidence>
<comment type="caution">
    <text evidence="1">The sequence shown here is derived from an EMBL/GenBank/DDBJ whole genome shotgun (WGS) entry which is preliminary data.</text>
</comment>
<dbReference type="Proteomes" id="UP000178042">
    <property type="component" value="Unassembled WGS sequence"/>
</dbReference>
<proteinExistence type="predicted"/>
<name>A0A1F6DA21_9BACT</name>
<accession>A0A1F6DA21</accession>
<gene>
    <name evidence="1" type="ORF">A3C86_00835</name>
</gene>
<protein>
    <submittedName>
        <fullName evidence="1">Uncharacterized protein</fullName>
    </submittedName>
</protein>
<sequence>MVTKTSKMEKNVETILETVIFIKEKVETMEGTLDDHSRDLKVIKKDVETGLDKRLQLEVRVGNIEKHVGIKRPATV</sequence>
<evidence type="ECO:0000313" key="1">
    <source>
        <dbReference type="EMBL" id="OGG58190.1"/>
    </source>
</evidence>
<reference evidence="1 2" key="1">
    <citation type="journal article" date="2016" name="Nat. Commun.">
        <title>Thousands of microbial genomes shed light on interconnected biogeochemical processes in an aquifer system.</title>
        <authorList>
            <person name="Anantharaman K."/>
            <person name="Brown C.T."/>
            <person name="Hug L.A."/>
            <person name="Sharon I."/>
            <person name="Castelle C.J."/>
            <person name="Probst A.J."/>
            <person name="Thomas B.C."/>
            <person name="Singh A."/>
            <person name="Wilkins M.J."/>
            <person name="Karaoz U."/>
            <person name="Brodie E.L."/>
            <person name="Williams K.H."/>
            <person name="Hubbard S.S."/>
            <person name="Banfield J.F."/>
        </authorList>
    </citation>
    <scope>NUCLEOTIDE SEQUENCE [LARGE SCALE GENOMIC DNA]</scope>
</reference>